<evidence type="ECO:0000256" key="9">
    <source>
        <dbReference type="ARBA" id="ARBA00022679"/>
    </source>
</evidence>
<dbReference type="InterPro" id="IPR027417">
    <property type="entry name" value="P-loop_NTPase"/>
</dbReference>
<evidence type="ECO:0000313" key="15">
    <source>
        <dbReference type="EMBL" id="MEL0630882.1"/>
    </source>
</evidence>
<dbReference type="GO" id="GO:0043752">
    <property type="term" value="F:adenosylcobinamide kinase activity"/>
    <property type="evidence" value="ECO:0007669"/>
    <property type="project" value="UniProtKB-EC"/>
</dbReference>
<dbReference type="InterPro" id="IPR003203">
    <property type="entry name" value="CobU/CobP"/>
</dbReference>
<dbReference type="GO" id="GO:0008820">
    <property type="term" value="F:cobinamide phosphate guanylyltransferase activity"/>
    <property type="evidence" value="ECO:0007669"/>
    <property type="project" value="UniProtKB-EC"/>
</dbReference>
<evidence type="ECO:0000256" key="14">
    <source>
        <dbReference type="PIRNR" id="PIRNR006135"/>
    </source>
</evidence>
<dbReference type="Gene3D" id="3.40.50.300">
    <property type="entry name" value="P-loop containing nucleotide triphosphate hydrolases"/>
    <property type="match status" value="1"/>
</dbReference>
<evidence type="ECO:0000256" key="12">
    <source>
        <dbReference type="ARBA" id="ARBA00022840"/>
    </source>
</evidence>
<dbReference type="EC" id="2.7.1.156" evidence="14"/>
<comment type="pathway">
    <text evidence="6 14">Cofactor biosynthesis; adenosylcobalamin biosynthesis; adenosylcobalamin from cob(II)yrinate a,c-diamide: step 5/7.</text>
</comment>
<organism evidence="15 16">
    <name type="scientific">Psychromonas aquatilis</name>
    <dbReference type="NCBI Taxonomy" id="2005072"/>
    <lineage>
        <taxon>Bacteria</taxon>
        <taxon>Pseudomonadati</taxon>
        <taxon>Pseudomonadota</taxon>
        <taxon>Gammaproteobacteria</taxon>
        <taxon>Alteromonadales</taxon>
        <taxon>Psychromonadaceae</taxon>
        <taxon>Psychromonas</taxon>
    </lineage>
</organism>
<comment type="similarity">
    <text evidence="7 14">Belongs to the CobU/CobP family.</text>
</comment>
<dbReference type="EC" id="2.7.7.62" evidence="14"/>
<keyword evidence="9 14" id="KW-0808">Transferase</keyword>
<evidence type="ECO:0000256" key="5">
    <source>
        <dbReference type="ARBA" id="ARBA00004692"/>
    </source>
</evidence>
<dbReference type="RefSeq" id="WP_341599057.1">
    <property type="nucleotide sequence ID" value="NZ_JBAKAZ010000107.1"/>
</dbReference>
<dbReference type="PIRSF" id="PIRSF006135">
    <property type="entry name" value="CobU"/>
    <property type="match status" value="1"/>
</dbReference>
<keyword evidence="16" id="KW-1185">Reference proteome</keyword>
<evidence type="ECO:0000256" key="4">
    <source>
        <dbReference type="ARBA" id="ARBA00003889"/>
    </source>
</evidence>
<sequence length="185" mass="20669">MIQLFIGGVRSGKSDAAEDMLLALTQNNALKPAYVATSVAYGEETIERIKLHQQNRELRFGQPITTYELNYQELDLLFVLQSLDKAENIVLIECLSTWVGWYLSLDNTLEQNLLLMSQQQAALLAFLKKAKCHVIIVTGEVGCGLIGETPLQRRYADQLGKLNQQVAAVSEQVYLLTAGLKQQLK</sequence>
<proteinExistence type="inferred from homology"/>
<accession>A0ABU9GU80</accession>
<dbReference type="Pfam" id="PF02283">
    <property type="entry name" value="CobU"/>
    <property type="match status" value="1"/>
</dbReference>
<comment type="caution">
    <text evidence="15">The sequence shown here is derived from an EMBL/GenBank/DDBJ whole genome shotgun (WGS) entry which is preliminary data.</text>
</comment>
<dbReference type="SUPFAM" id="SSF52540">
    <property type="entry name" value="P-loop containing nucleoside triphosphate hydrolases"/>
    <property type="match status" value="1"/>
</dbReference>
<evidence type="ECO:0000256" key="11">
    <source>
        <dbReference type="ARBA" id="ARBA00022777"/>
    </source>
</evidence>
<protein>
    <recommendedName>
        <fullName evidence="14">Bifunctional adenosylcobalamin biosynthesis protein</fullName>
        <ecNumber evidence="14">2.7.1.156</ecNumber>
        <ecNumber evidence="14">2.7.7.62</ecNumber>
    </recommendedName>
</protein>
<reference evidence="15 16" key="1">
    <citation type="submission" date="2024-02" db="EMBL/GenBank/DDBJ databases">
        <title>Bacteria isolated from the canopy kelp, Nereocystis luetkeana.</title>
        <authorList>
            <person name="Pfister C.A."/>
            <person name="Younker I.T."/>
            <person name="Light S.H."/>
        </authorList>
    </citation>
    <scope>NUCLEOTIDE SEQUENCE [LARGE SCALE GENOMIC DNA]</scope>
    <source>
        <strain evidence="15 16">TI.1.05</strain>
    </source>
</reference>
<evidence type="ECO:0000256" key="13">
    <source>
        <dbReference type="ARBA" id="ARBA00023134"/>
    </source>
</evidence>
<evidence type="ECO:0000256" key="3">
    <source>
        <dbReference type="ARBA" id="ARBA00001522"/>
    </source>
</evidence>
<name>A0ABU9GU80_9GAMM</name>
<dbReference type="PANTHER" id="PTHR34848:SF1">
    <property type="entry name" value="BIFUNCTIONAL ADENOSYLCOBALAMIN BIOSYNTHESIS PROTEIN COBU"/>
    <property type="match status" value="1"/>
</dbReference>
<evidence type="ECO:0000256" key="8">
    <source>
        <dbReference type="ARBA" id="ARBA00022573"/>
    </source>
</evidence>
<comment type="catalytic activity">
    <reaction evidence="2 14">
        <text>adenosylcob(III)inamide phosphate + GTP + H(+) = adenosylcob(III)inamide-GDP + diphosphate</text>
        <dbReference type="Rhea" id="RHEA:22712"/>
        <dbReference type="ChEBI" id="CHEBI:15378"/>
        <dbReference type="ChEBI" id="CHEBI:33019"/>
        <dbReference type="ChEBI" id="CHEBI:37565"/>
        <dbReference type="ChEBI" id="CHEBI:58502"/>
        <dbReference type="ChEBI" id="CHEBI:60487"/>
        <dbReference type="EC" id="2.7.7.62"/>
    </reaction>
</comment>
<evidence type="ECO:0000256" key="7">
    <source>
        <dbReference type="ARBA" id="ARBA00007490"/>
    </source>
</evidence>
<comment type="catalytic activity">
    <reaction evidence="3">
        <text>adenosylcob(III)inamide + GTP = adenosylcob(III)inamide phosphate + GDP + H(+)</text>
        <dbReference type="Rhea" id="RHEA:15765"/>
        <dbReference type="ChEBI" id="CHEBI:2480"/>
        <dbReference type="ChEBI" id="CHEBI:15378"/>
        <dbReference type="ChEBI" id="CHEBI:37565"/>
        <dbReference type="ChEBI" id="CHEBI:58189"/>
        <dbReference type="ChEBI" id="CHEBI:58502"/>
        <dbReference type="EC" id="2.7.1.156"/>
    </reaction>
</comment>
<evidence type="ECO:0000256" key="6">
    <source>
        <dbReference type="ARBA" id="ARBA00005159"/>
    </source>
</evidence>
<comment type="catalytic activity">
    <reaction evidence="1 14">
        <text>adenosylcob(III)inamide + ATP = adenosylcob(III)inamide phosphate + ADP + H(+)</text>
        <dbReference type="Rhea" id="RHEA:15769"/>
        <dbReference type="ChEBI" id="CHEBI:2480"/>
        <dbReference type="ChEBI" id="CHEBI:15378"/>
        <dbReference type="ChEBI" id="CHEBI:30616"/>
        <dbReference type="ChEBI" id="CHEBI:58502"/>
        <dbReference type="ChEBI" id="CHEBI:456216"/>
        <dbReference type="EC" id="2.7.1.156"/>
    </reaction>
</comment>
<dbReference type="Proteomes" id="UP001369082">
    <property type="component" value="Unassembled WGS sequence"/>
</dbReference>
<comment type="pathway">
    <text evidence="5 14">Cofactor biosynthesis; adenosylcobalamin biosynthesis; adenosylcobalamin from cob(II)yrinate a,c-diamide: step 6/7.</text>
</comment>
<keyword evidence="11 14" id="KW-0418">Kinase</keyword>
<keyword evidence="8 14" id="KW-0169">Cobalamin biosynthesis</keyword>
<keyword evidence="12 14" id="KW-0067">ATP-binding</keyword>
<keyword evidence="10 14" id="KW-0547">Nucleotide-binding</keyword>
<evidence type="ECO:0000256" key="1">
    <source>
        <dbReference type="ARBA" id="ARBA00000312"/>
    </source>
</evidence>
<comment type="function">
    <text evidence="4 14">Catalyzes ATP-dependent phosphorylation of adenosylcobinamide and addition of GMP to adenosylcobinamide phosphate.</text>
</comment>
<evidence type="ECO:0000256" key="2">
    <source>
        <dbReference type="ARBA" id="ARBA00000711"/>
    </source>
</evidence>
<keyword evidence="15" id="KW-0548">Nucleotidyltransferase</keyword>
<dbReference type="EMBL" id="JBAKAZ010000107">
    <property type="protein sequence ID" value="MEL0630882.1"/>
    <property type="molecule type" value="Genomic_DNA"/>
</dbReference>
<evidence type="ECO:0000313" key="16">
    <source>
        <dbReference type="Proteomes" id="UP001369082"/>
    </source>
</evidence>
<gene>
    <name evidence="15" type="ORF">V6256_14880</name>
</gene>
<keyword evidence="13 14" id="KW-0342">GTP-binding</keyword>
<dbReference type="PANTHER" id="PTHR34848">
    <property type="match status" value="1"/>
</dbReference>
<evidence type="ECO:0000256" key="10">
    <source>
        <dbReference type="ARBA" id="ARBA00022741"/>
    </source>
</evidence>